<dbReference type="SUPFAM" id="SSF49785">
    <property type="entry name" value="Galactose-binding domain-like"/>
    <property type="match status" value="1"/>
</dbReference>
<dbReference type="AlphaFoldDB" id="A0A8J5E9T5"/>
<feature type="domain" description="BTB" evidence="3">
    <location>
        <begin position="261"/>
        <end position="322"/>
    </location>
</feature>
<dbReference type="Gene3D" id="2.60.120.260">
    <property type="entry name" value="Galactose-binding domain-like"/>
    <property type="match status" value="1"/>
</dbReference>
<accession>A0A8J5E9T5</accession>
<evidence type="ECO:0000313" key="4">
    <source>
        <dbReference type="EMBL" id="KAG6468180.1"/>
    </source>
</evidence>
<evidence type="ECO:0000313" key="5">
    <source>
        <dbReference type="Proteomes" id="UP000734854"/>
    </source>
</evidence>
<dbReference type="SMART" id="SM00225">
    <property type="entry name" value="BTB"/>
    <property type="match status" value="2"/>
</dbReference>
<evidence type="ECO:0000256" key="2">
    <source>
        <dbReference type="ARBA" id="ARBA00004906"/>
    </source>
</evidence>
<dbReference type="Gene3D" id="1.25.40.420">
    <property type="match status" value="1"/>
</dbReference>
<dbReference type="Gene3D" id="3.30.710.10">
    <property type="entry name" value="Potassium Channel Kv1.1, Chain A"/>
    <property type="match status" value="2"/>
</dbReference>
<gene>
    <name evidence="4" type="ORF">ZIOFF_072751</name>
</gene>
<dbReference type="Pfam" id="PF07707">
    <property type="entry name" value="BACK"/>
    <property type="match status" value="1"/>
</dbReference>
<name>A0A8J5E9T5_ZINOF</name>
<dbReference type="Proteomes" id="UP000734854">
    <property type="component" value="Unassembled WGS sequence"/>
</dbReference>
<comment type="function">
    <text evidence="1">May act as a substrate-specific adapter of an E3 ubiquitin-protein ligase complex (CUL3-RBX1-BTB) which mediates the ubiquitination and subsequent proteasomal degradation of target proteins.</text>
</comment>
<evidence type="ECO:0000256" key="1">
    <source>
        <dbReference type="ARBA" id="ARBA00002668"/>
    </source>
</evidence>
<keyword evidence="5" id="KW-1185">Reference proteome</keyword>
<dbReference type="InterPro" id="IPR011333">
    <property type="entry name" value="SKP1/BTB/POZ_sf"/>
</dbReference>
<dbReference type="InterPro" id="IPR008979">
    <property type="entry name" value="Galactose-bd-like_sf"/>
</dbReference>
<dbReference type="InterPro" id="IPR011705">
    <property type="entry name" value="BACK"/>
</dbReference>
<dbReference type="SMART" id="SM00875">
    <property type="entry name" value="BACK"/>
    <property type="match status" value="1"/>
</dbReference>
<proteinExistence type="predicted"/>
<dbReference type="InterPro" id="IPR000210">
    <property type="entry name" value="BTB/POZ_dom"/>
</dbReference>
<reference evidence="4 5" key="1">
    <citation type="submission" date="2020-08" db="EMBL/GenBank/DDBJ databases">
        <title>Plant Genome Project.</title>
        <authorList>
            <person name="Zhang R.-G."/>
        </authorList>
    </citation>
    <scope>NUCLEOTIDE SEQUENCE [LARGE SCALE GENOMIC DNA]</scope>
    <source>
        <tissue evidence="4">Rhizome</tissue>
    </source>
</reference>
<organism evidence="4 5">
    <name type="scientific">Zingiber officinale</name>
    <name type="common">Ginger</name>
    <name type="synonym">Amomum zingiber</name>
    <dbReference type="NCBI Taxonomy" id="94328"/>
    <lineage>
        <taxon>Eukaryota</taxon>
        <taxon>Viridiplantae</taxon>
        <taxon>Streptophyta</taxon>
        <taxon>Embryophyta</taxon>
        <taxon>Tracheophyta</taxon>
        <taxon>Spermatophyta</taxon>
        <taxon>Magnoliopsida</taxon>
        <taxon>Liliopsida</taxon>
        <taxon>Zingiberales</taxon>
        <taxon>Zingiberaceae</taxon>
        <taxon>Zingiber</taxon>
    </lineage>
</organism>
<dbReference type="SUPFAM" id="SSF54695">
    <property type="entry name" value="POZ domain"/>
    <property type="match status" value="2"/>
</dbReference>
<protein>
    <recommendedName>
        <fullName evidence="3">BTB domain-containing protein</fullName>
    </recommendedName>
</protein>
<feature type="domain" description="BTB" evidence="3">
    <location>
        <begin position="400"/>
        <end position="469"/>
    </location>
</feature>
<comment type="caution">
    <text evidence="4">The sequence shown here is derived from an EMBL/GenBank/DDBJ whole genome shotgun (WGS) entry which is preliminary data.</text>
</comment>
<evidence type="ECO:0000259" key="3">
    <source>
        <dbReference type="PROSITE" id="PS50097"/>
    </source>
</evidence>
<dbReference type="Pfam" id="PF00651">
    <property type="entry name" value="BTB"/>
    <property type="match status" value="2"/>
</dbReference>
<dbReference type="Pfam" id="PF12248">
    <property type="entry name" value="Methyltransf_FA"/>
    <property type="match status" value="1"/>
</dbReference>
<dbReference type="InterPro" id="IPR022041">
    <property type="entry name" value="Methyltransf_FA"/>
</dbReference>
<dbReference type="EMBL" id="JACMSC010000022">
    <property type="protein sequence ID" value="KAG6468180.1"/>
    <property type="molecule type" value="Genomic_DNA"/>
</dbReference>
<sequence length="865" mass="98267">MAVIGDLLQWSFFMERVLQACVYLNSIACIPIDCSLWYRSATARCDNLCLIRRMGVEKQKKFLTVAPFKCVWCEELRFREAGRGCIAFEAFAQNDVTLVFRAQAGSQHYHYKMDNNPNYTIILGSHRNRRLKIEASGKTVVDVAGVGLCTSSAFQSYWISIYDGLISIGKGKYPFQNLIFEWLDSEPKFNVQYIGLSSWDKHVGYRNISILPMQSHNNAIWSHIDYKVYEGEDDECDVMEELNHSLEKQGLVNFLENWDLSDLMFVVGPERKVVPAHKVILCATGVFSELTDENVIELPLTSYPVLHAFLEFIYAGQTQISECELAPLWDLSVQFKVSELDKQCEEIMKGFEISNKILDSGNTVKITNLSSHIQQFSTFPHEVPLDVGKLKHFLDTGEHSDVNLHIEGHGLVAQSHKLVLSLWSSPFAKMFTNGMVETSSSDIYLKDISAEAFLVMLQFMYTGILDMDILETSPILILLLLLADQFGVTVLQQECCKRVIECLSEDIVCTVLQAVSSVQSYKLLEETCKRNFAMHFDYCTTASTDFVLFDEATFRDILQHPDMTVTSEDKVLDAILLWCTQACEVCGWATVDELMSSSTPEQSFGDRLRSLESLLRFVRFPLMSLLLLEKLADSSLSKHIPIFHQLVNEAITGVKLPELSHKRSSYKELQYICDGDRNGVIYFTGTSYGKHPWVNPVLAKKVTVTASSPASRYTDPKALVSRAYQATSFAGPRFEGGQSSSWWMVDIGENHQLRRVYGHVYSEEMEVLQEDTEIVWSVRQDGSSTYMRSWAFQGSMDGENWTNLRIHDDDQTICRSGQFASWPITGSMALLPFRFFRVILRGPSSGDANVWNFCICFIELYGYFI</sequence>
<comment type="pathway">
    <text evidence="2">Protein modification; protein ubiquitination.</text>
</comment>
<dbReference type="CDD" id="cd18186">
    <property type="entry name" value="BTB_POZ_ZBTB_KLHL-like"/>
    <property type="match status" value="1"/>
</dbReference>
<dbReference type="PANTHER" id="PTHR47457:SF1">
    <property type="entry name" value="BTB DOMAIN-CONTAINING PROTEIN-RELATED"/>
    <property type="match status" value="1"/>
</dbReference>
<dbReference type="PANTHER" id="PTHR47457">
    <property type="entry name" value="OS05G0345500 PROTEIN"/>
    <property type="match status" value="1"/>
</dbReference>
<dbReference type="PROSITE" id="PS50097">
    <property type="entry name" value="BTB"/>
    <property type="match status" value="2"/>
</dbReference>